<accession>A0AAV5AUU0</accession>
<dbReference type="EMBL" id="BQKB01000045">
    <property type="protein sequence ID" value="GJM53655.1"/>
    <property type="molecule type" value="Genomic_DNA"/>
</dbReference>
<organism evidence="1 3">
    <name type="scientific">Capnocytophaga catalasegens</name>
    <dbReference type="NCBI Taxonomy" id="1004260"/>
    <lineage>
        <taxon>Bacteria</taxon>
        <taxon>Pseudomonadati</taxon>
        <taxon>Bacteroidota</taxon>
        <taxon>Flavobacteriia</taxon>
        <taxon>Flavobacteriales</taxon>
        <taxon>Flavobacteriaceae</taxon>
        <taxon>Capnocytophaga</taxon>
    </lineage>
</organism>
<protein>
    <recommendedName>
        <fullName evidence="5">DUF4249 domain-containing protein</fullName>
    </recommendedName>
</protein>
<keyword evidence="4" id="KW-1185">Reference proteome</keyword>
<proteinExistence type="predicted"/>
<evidence type="ECO:0008006" key="5">
    <source>
        <dbReference type="Google" id="ProtNLM"/>
    </source>
</evidence>
<evidence type="ECO:0000313" key="2">
    <source>
        <dbReference type="EMBL" id="GJM53655.1"/>
    </source>
</evidence>
<reference evidence="1 4" key="1">
    <citation type="submission" date="2021-11" db="EMBL/GenBank/DDBJ databases">
        <title>Draft genome sequence of Capnocytophaga sp. strain KC07075 isolated from cat oral cavity.</title>
        <authorList>
            <person name="Suzuki M."/>
            <person name="Imaoka K."/>
            <person name="Kimura M."/>
            <person name="Morikawa S."/>
            <person name="Maeda K."/>
        </authorList>
    </citation>
    <scope>NUCLEOTIDE SEQUENCE</scope>
    <source>
        <strain evidence="1">KC07075</strain>
        <strain evidence="2 4">KC07079</strain>
    </source>
</reference>
<evidence type="ECO:0000313" key="1">
    <source>
        <dbReference type="EMBL" id="GJM49161.1"/>
    </source>
</evidence>
<name>A0AAV5AUU0_9FLAO</name>
<gene>
    <name evidence="1" type="ORF">RCZ15_01370</name>
    <name evidence="2" type="ORF">RCZ16_19710</name>
</gene>
<dbReference type="Pfam" id="PF14054">
    <property type="entry name" value="DUF4249"/>
    <property type="match status" value="1"/>
</dbReference>
<dbReference type="InterPro" id="IPR025345">
    <property type="entry name" value="DUF4249"/>
</dbReference>
<evidence type="ECO:0000313" key="4">
    <source>
        <dbReference type="Proteomes" id="UP001208692"/>
    </source>
</evidence>
<dbReference type="Proteomes" id="UP001208692">
    <property type="component" value="Unassembled WGS sequence"/>
</dbReference>
<dbReference type="AlphaFoldDB" id="A0AAV5AUU0"/>
<dbReference type="RefSeq" id="WP_264847437.1">
    <property type="nucleotide sequence ID" value="NZ_BPMA01000057.1"/>
</dbReference>
<comment type="caution">
    <text evidence="1">The sequence shown here is derived from an EMBL/GenBank/DDBJ whole genome shotgun (WGS) entry which is preliminary data.</text>
</comment>
<evidence type="ECO:0000313" key="3">
    <source>
        <dbReference type="Proteomes" id="UP001207736"/>
    </source>
</evidence>
<dbReference type="EMBL" id="BQKA01000003">
    <property type="protein sequence ID" value="GJM49161.1"/>
    <property type="molecule type" value="Genomic_DNA"/>
</dbReference>
<dbReference type="PROSITE" id="PS51257">
    <property type="entry name" value="PROKAR_LIPOPROTEIN"/>
    <property type="match status" value="1"/>
</dbReference>
<dbReference type="Proteomes" id="UP001207736">
    <property type="component" value="Unassembled WGS sequence"/>
</dbReference>
<sequence length="271" mass="31037">MKKIFFTIFVCTFLSCEELINLNLDTQQKEIVVDAAIDWEKGTAGNVQKIKLFYTSDYYSDQESEKIDSANVQVTTDTETFSFVETSKGEYVCDNFTPTLNKDYHLSITHNGKNFTSQGTILEAPNSSDIHISQMENGGFLGNEIMLQIDFTTDPTQENNFVVRIKASGDKQERYFAIDDKYYTAGKFLFFIRGKDEKFKKDDTVEITLYRVTKEYRQIFHLLSNISLENAAPFVFPARVYGNVVNTQNPKENPLGAFRVAQYSSITYTIK</sequence>